<dbReference type="AlphaFoldDB" id="A1C5R7"/>
<protein>
    <submittedName>
        <fullName evidence="1">Uncharacterized protein</fullName>
    </submittedName>
</protein>
<dbReference type="Proteomes" id="UP000006701">
    <property type="component" value="Unassembled WGS sequence"/>
</dbReference>
<evidence type="ECO:0000313" key="2">
    <source>
        <dbReference type="Proteomes" id="UP000006701"/>
    </source>
</evidence>
<dbReference type="OrthoDB" id="73875at2759"/>
<keyword evidence="2" id="KW-1185">Reference proteome</keyword>
<gene>
    <name evidence="1" type="ORF">ACLA_004490</name>
</gene>
<organism evidence="1 2">
    <name type="scientific">Aspergillus clavatus (strain ATCC 1007 / CBS 513.65 / DSM 816 / NCTC 3887 / NRRL 1 / QM 1276 / 107)</name>
    <dbReference type="NCBI Taxonomy" id="344612"/>
    <lineage>
        <taxon>Eukaryota</taxon>
        <taxon>Fungi</taxon>
        <taxon>Dikarya</taxon>
        <taxon>Ascomycota</taxon>
        <taxon>Pezizomycotina</taxon>
        <taxon>Eurotiomycetes</taxon>
        <taxon>Eurotiomycetidae</taxon>
        <taxon>Eurotiales</taxon>
        <taxon>Aspergillaceae</taxon>
        <taxon>Aspergillus</taxon>
        <taxon>Aspergillus subgen. Fumigati</taxon>
    </lineage>
</organism>
<dbReference type="STRING" id="344612.A1C5R7"/>
<dbReference type="KEGG" id="act:ACLA_004490"/>
<dbReference type="VEuPathDB" id="FungiDB:ACLA_004490"/>
<name>A1C5R7_ASPCL</name>
<dbReference type="EMBL" id="DS027004">
    <property type="protein sequence ID" value="EAW15035.1"/>
    <property type="molecule type" value="Genomic_DNA"/>
</dbReference>
<sequence length="237" mass="27152">MFFQWAVDTANEEEACKDIDCVFVSDFFNKRVNDPPTMPGLDASHQQVPMQRVMESLGSDTNRQNFAILWGSVNLNKAQLWQNRKARADNTWEDYATNDLNKATEVIRDSIAVYQYLRDSKMWGKFKAINKGVRAEMLRAQEQYNKDNDKDSKLQDCWDAWLKHKLGDDGKKWVTDAMEDLKTKHKPEDSSEDDPLGHELYDALTTILDLLATEAGEAIKISNFDLGLDDDAMDTSD</sequence>
<dbReference type="HOGENOM" id="CLU_1170424_0_0_1"/>
<reference evidence="1 2" key="1">
    <citation type="journal article" date="2008" name="PLoS Genet.">
        <title>Genomic islands in the pathogenic filamentous fungus Aspergillus fumigatus.</title>
        <authorList>
            <person name="Fedorova N.D."/>
            <person name="Khaldi N."/>
            <person name="Joardar V.S."/>
            <person name="Maiti R."/>
            <person name="Amedeo P."/>
            <person name="Anderson M.J."/>
            <person name="Crabtree J."/>
            <person name="Silva J.C."/>
            <person name="Badger J.H."/>
            <person name="Albarraq A."/>
            <person name="Angiuoli S."/>
            <person name="Bussey H."/>
            <person name="Bowyer P."/>
            <person name="Cotty P.J."/>
            <person name="Dyer P.S."/>
            <person name="Egan A."/>
            <person name="Galens K."/>
            <person name="Fraser-Liggett C.M."/>
            <person name="Haas B.J."/>
            <person name="Inman J.M."/>
            <person name="Kent R."/>
            <person name="Lemieux S."/>
            <person name="Malavazi I."/>
            <person name="Orvis J."/>
            <person name="Roemer T."/>
            <person name="Ronning C.M."/>
            <person name="Sundaram J.P."/>
            <person name="Sutton G."/>
            <person name="Turner G."/>
            <person name="Venter J.C."/>
            <person name="White O.R."/>
            <person name="Whitty B.R."/>
            <person name="Youngman P."/>
            <person name="Wolfe K.H."/>
            <person name="Goldman G.H."/>
            <person name="Wortman J.R."/>
            <person name="Jiang B."/>
            <person name="Denning D.W."/>
            <person name="Nierman W.C."/>
        </authorList>
    </citation>
    <scope>NUCLEOTIDE SEQUENCE [LARGE SCALE GENOMIC DNA]</scope>
    <source>
        <strain evidence="2">ATCC 1007 / CBS 513.65 / DSM 816 / NCTC 3887 / NRRL 1</strain>
    </source>
</reference>
<dbReference type="RefSeq" id="XP_001276461.1">
    <property type="nucleotide sequence ID" value="XM_001276460.1"/>
</dbReference>
<dbReference type="GeneID" id="4708734"/>
<accession>A1C5R7</accession>
<evidence type="ECO:0000313" key="1">
    <source>
        <dbReference type="EMBL" id="EAW15035.1"/>
    </source>
</evidence>
<proteinExistence type="predicted"/>